<keyword evidence="3" id="KW-1185">Reference proteome</keyword>
<reference evidence="2" key="2">
    <citation type="submission" date="2020-05" db="UniProtKB">
        <authorList>
            <consortium name="EnsemblMetazoa"/>
        </authorList>
    </citation>
    <scope>IDENTIFICATION</scope>
    <source>
        <strain evidence="2">IAEA</strain>
    </source>
</reference>
<accession>A0A1A9WUM8</accession>
<evidence type="ECO:0000256" key="1">
    <source>
        <dbReference type="SAM" id="Phobius"/>
    </source>
</evidence>
<evidence type="ECO:0000313" key="2">
    <source>
        <dbReference type="EnsemblMetazoa" id="GBRI032879-PA"/>
    </source>
</evidence>
<name>A0A1A9WUM8_9MUSC</name>
<evidence type="ECO:0000313" key="3">
    <source>
        <dbReference type="Proteomes" id="UP000091820"/>
    </source>
</evidence>
<keyword evidence="1" id="KW-0472">Membrane</keyword>
<dbReference type="EnsemblMetazoa" id="GBRI032879-RA">
    <property type="protein sequence ID" value="GBRI032879-PA"/>
    <property type="gene ID" value="GBRI032879"/>
</dbReference>
<keyword evidence="1" id="KW-0812">Transmembrane</keyword>
<keyword evidence="1" id="KW-1133">Transmembrane helix</keyword>
<dbReference type="VEuPathDB" id="VectorBase:GBRI032879"/>
<protein>
    <submittedName>
        <fullName evidence="2">Uncharacterized protein</fullName>
    </submittedName>
</protein>
<dbReference type="AlphaFoldDB" id="A0A1A9WUM8"/>
<sequence>MQYKCCCCCSSVFIQISGSHASNSNAKQFNRTPDIVYLFYLSLKIFYVLYHYSSFPVRLRCECVVVKLQIELLKWMSNVLHCYSGALLTEFDELSLDLILEFS</sequence>
<proteinExistence type="predicted"/>
<reference evidence="3" key="1">
    <citation type="submission" date="2014-03" db="EMBL/GenBank/DDBJ databases">
        <authorList>
            <person name="Aksoy S."/>
            <person name="Warren W."/>
            <person name="Wilson R.K."/>
        </authorList>
    </citation>
    <scope>NUCLEOTIDE SEQUENCE [LARGE SCALE GENOMIC DNA]</scope>
    <source>
        <strain evidence="3">IAEA</strain>
    </source>
</reference>
<dbReference type="Proteomes" id="UP000091820">
    <property type="component" value="Unassembled WGS sequence"/>
</dbReference>
<feature type="transmembrane region" description="Helical" evidence="1">
    <location>
        <begin position="37"/>
        <end position="53"/>
    </location>
</feature>
<organism evidence="2 3">
    <name type="scientific">Glossina brevipalpis</name>
    <dbReference type="NCBI Taxonomy" id="37001"/>
    <lineage>
        <taxon>Eukaryota</taxon>
        <taxon>Metazoa</taxon>
        <taxon>Ecdysozoa</taxon>
        <taxon>Arthropoda</taxon>
        <taxon>Hexapoda</taxon>
        <taxon>Insecta</taxon>
        <taxon>Pterygota</taxon>
        <taxon>Neoptera</taxon>
        <taxon>Endopterygota</taxon>
        <taxon>Diptera</taxon>
        <taxon>Brachycera</taxon>
        <taxon>Muscomorpha</taxon>
        <taxon>Hippoboscoidea</taxon>
        <taxon>Glossinidae</taxon>
        <taxon>Glossina</taxon>
    </lineage>
</organism>